<feature type="transmembrane region" description="Helical" evidence="1">
    <location>
        <begin position="663"/>
        <end position="682"/>
    </location>
</feature>
<feature type="transmembrane region" description="Helical" evidence="1">
    <location>
        <begin position="352"/>
        <end position="377"/>
    </location>
</feature>
<feature type="transmembrane region" description="Helical" evidence="1">
    <location>
        <begin position="544"/>
        <end position="560"/>
    </location>
</feature>
<feature type="transmembrane region" description="Helical" evidence="1">
    <location>
        <begin position="196"/>
        <end position="216"/>
    </location>
</feature>
<feature type="transmembrane region" description="Helical" evidence="1">
    <location>
        <begin position="143"/>
        <end position="160"/>
    </location>
</feature>
<sequence>MELLGYFVNALTPLNILMALGGVILGTVIGALPGLSATMAVAVLVPFTFTMDPATGLIALGAIYTGAIYGGAFAAILVNTPGTPSAIATTFDGFPMAKRGDGSLAVTLATLASVVGGLVGGVFLLLLSPPLAKVALAFGPPEYFWLAIFGLTLISALSVGNTLKGLLGGCIGLMLAMVGVAVVGGDIRFTMGTHMLLGGFDIVSALIGLYCIPVLIDLVATPDPHLKVEQGNRGIRLREAFGIVWESKFNVMRSSIIGTVIGVLPGAGGSIAGLVSYSEARRSSKKPETFGNGAPDGIIATESANNATVGGGFIPTLVLGIPGTPPDAVILGALLVQGIKIGPTLFSQQGDIVYTFIFGLLIATALMLPAGLLIGRYAYKSIASIPKTLLVPTIAFLTVVGSFAIHSNLHDVQMMLALGVIGWILNRCGFAPSPIVLGLVLGQIAEQGFVQAYLIGNATHNLGGMFFGRPISLAIVALAAFTLLYPLVFAKRKENAKKRAVNAARSYADSDGATTVGSDDATTKSGFAPLAGLKKQIAKPRDHAGMFLSVLLIAVAGWAFSQTSSMTPMGSVFPSTISVAIIVMSIILLGLNVLRKPAGSGQGDVNDQSSNARRIALVVAMIAWVAVIPMVGFGIAAIVAFLILGRVACYEQMSAKRILGEGLGGIVIVGGLYLLMADILLIRMPSGLLF</sequence>
<dbReference type="Proteomes" id="UP000253226">
    <property type="component" value="Unassembled WGS sequence"/>
</dbReference>
<protein>
    <submittedName>
        <fullName evidence="4">C4-dicarboxylate ABC transporter permease</fullName>
    </submittedName>
</protein>
<evidence type="ECO:0000256" key="1">
    <source>
        <dbReference type="SAM" id="Phobius"/>
    </source>
</evidence>
<feature type="transmembrane region" description="Helical" evidence="1">
    <location>
        <begin position="104"/>
        <end position="131"/>
    </location>
</feature>
<dbReference type="Pfam" id="PF07331">
    <property type="entry name" value="TctB"/>
    <property type="match status" value="1"/>
</dbReference>
<feature type="transmembrane region" description="Helical" evidence="1">
    <location>
        <begin position="615"/>
        <end position="643"/>
    </location>
</feature>
<dbReference type="PANTHER" id="PTHR35342">
    <property type="entry name" value="TRICARBOXYLIC TRANSPORT PROTEIN"/>
    <property type="match status" value="1"/>
</dbReference>
<dbReference type="OrthoDB" id="7232499at2"/>
<evidence type="ECO:0000259" key="3">
    <source>
        <dbReference type="Pfam" id="PF07331"/>
    </source>
</evidence>
<gene>
    <name evidence="4" type="ORF">TH19_05445</name>
</gene>
<proteinExistence type="predicted"/>
<dbReference type="InterPro" id="IPR002823">
    <property type="entry name" value="DUF112_TM"/>
</dbReference>
<keyword evidence="1" id="KW-1133">Transmembrane helix</keyword>
<feature type="domain" description="DUF1468" evidence="3">
    <location>
        <begin position="549"/>
        <end position="685"/>
    </location>
</feature>
<dbReference type="AlphaFoldDB" id="A0A367WAF8"/>
<dbReference type="PANTHER" id="PTHR35342:SF5">
    <property type="entry name" value="TRICARBOXYLIC TRANSPORT PROTEIN"/>
    <property type="match status" value="1"/>
</dbReference>
<dbReference type="InterPro" id="IPR009936">
    <property type="entry name" value="DUF1468"/>
</dbReference>
<feature type="transmembrane region" description="Helical" evidence="1">
    <location>
        <begin position="256"/>
        <end position="277"/>
    </location>
</feature>
<accession>A0A367WAF8</accession>
<keyword evidence="1" id="KW-0472">Membrane</keyword>
<comment type="caution">
    <text evidence="4">The sequence shown here is derived from an EMBL/GenBank/DDBJ whole genome shotgun (WGS) entry which is preliminary data.</text>
</comment>
<feature type="transmembrane region" description="Helical" evidence="1">
    <location>
        <begin position="389"/>
        <end position="406"/>
    </location>
</feature>
<evidence type="ECO:0000259" key="2">
    <source>
        <dbReference type="Pfam" id="PF01970"/>
    </source>
</evidence>
<name>A0A367WAF8_9PROT</name>
<feature type="transmembrane region" description="Helical" evidence="1">
    <location>
        <begin position="572"/>
        <end position="594"/>
    </location>
</feature>
<dbReference type="EMBL" id="JPWF01000003">
    <property type="protein sequence ID" value="RCK38249.1"/>
    <property type="molecule type" value="Genomic_DNA"/>
</dbReference>
<keyword evidence="1" id="KW-0812">Transmembrane</keyword>
<organism evidence="4 5">
    <name type="scientific">Thalassospira profundimaris</name>
    <dbReference type="NCBI Taxonomy" id="502049"/>
    <lineage>
        <taxon>Bacteria</taxon>
        <taxon>Pseudomonadati</taxon>
        <taxon>Pseudomonadota</taxon>
        <taxon>Alphaproteobacteria</taxon>
        <taxon>Rhodospirillales</taxon>
        <taxon>Thalassospiraceae</taxon>
        <taxon>Thalassospira</taxon>
    </lineage>
</organism>
<reference evidence="4 5" key="1">
    <citation type="submission" date="2014-07" db="EMBL/GenBank/DDBJ databases">
        <title>Draft genome sequence of Thalassospira profundimaris 35.</title>
        <authorList>
            <person name="Lai Q."/>
            <person name="Shao Z."/>
        </authorList>
    </citation>
    <scope>NUCLEOTIDE SEQUENCE [LARGE SCALE GENOMIC DNA]</scope>
    <source>
        <strain evidence="4 5">35</strain>
    </source>
</reference>
<dbReference type="RefSeq" id="WP_114101297.1">
    <property type="nucleotide sequence ID" value="NZ_JPWF01000003.1"/>
</dbReference>
<feature type="transmembrane region" description="Helical" evidence="1">
    <location>
        <begin position="166"/>
        <end position="184"/>
    </location>
</feature>
<feature type="transmembrane region" description="Helical" evidence="1">
    <location>
        <begin position="16"/>
        <end position="45"/>
    </location>
</feature>
<feature type="domain" description="DUF112" evidence="2">
    <location>
        <begin position="16"/>
        <end position="437"/>
    </location>
</feature>
<feature type="transmembrane region" description="Helical" evidence="1">
    <location>
        <begin position="467"/>
        <end position="489"/>
    </location>
</feature>
<evidence type="ECO:0000313" key="5">
    <source>
        <dbReference type="Proteomes" id="UP000253226"/>
    </source>
</evidence>
<dbReference type="Pfam" id="PF01970">
    <property type="entry name" value="TctA"/>
    <property type="match status" value="1"/>
</dbReference>
<evidence type="ECO:0000313" key="4">
    <source>
        <dbReference type="EMBL" id="RCK38249.1"/>
    </source>
</evidence>